<feature type="region of interest" description="Disordered" evidence="1">
    <location>
        <begin position="717"/>
        <end position="748"/>
    </location>
</feature>
<comment type="caution">
    <text evidence="3">The sequence shown here is derived from an EMBL/GenBank/DDBJ whole genome shotgun (WGS) entry which is preliminary data.</text>
</comment>
<evidence type="ECO:0000256" key="2">
    <source>
        <dbReference type="SAM" id="SignalP"/>
    </source>
</evidence>
<keyword evidence="2" id="KW-0732">Signal</keyword>
<feature type="region of interest" description="Disordered" evidence="1">
    <location>
        <begin position="30"/>
        <end position="53"/>
    </location>
</feature>
<gene>
    <name evidence="3" type="ORF">EVOR1521_LOCUS2079</name>
</gene>
<keyword evidence="4" id="KW-1185">Reference proteome</keyword>
<protein>
    <recommendedName>
        <fullName evidence="5">ShKT domain-containing protein</fullName>
    </recommendedName>
</protein>
<reference evidence="3" key="1">
    <citation type="submission" date="2023-08" db="EMBL/GenBank/DDBJ databases">
        <authorList>
            <person name="Chen Y."/>
            <person name="Shah S."/>
            <person name="Dougan E. K."/>
            <person name="Thang M."/>
            <person name="Chan C."/>
        </authorList>
    </citation>
    <scope>NUCLEOTIDE SEQUENCE</scope>
</reference>
<accession>A0AA36HMH1</accession>
<evidence type="ECO:0000313" key="3">
    <source>
        <dbReference type="EMBL" id="CAJ1371870.1"/>
    </source>
</evidence>
<sequence>MALAAALTLLLGAVSGEEVARGGGFQISKQSYTVPKQPRDDLKRNRGPVDRGTTYGRNEVFHVLKNPDGREGLMWQEYGNNLVGKPIFITWLSSGFSSAENVQLTPDDHNPWLAGATSDGSGKVLYFEVQDVTQWLSNELMAGWTIGKTETSKAWMVEYDPVARKETRRAELNTDMMSLHDFAENTANVCYDPVKNQLGVSLSHLMTRSMDGLNHQVGTAFVFDLDKFEINGMGSKWVGSHSFQQGMVADVRGGFLGVGTFDASPRGIQVMRLQYNSMDTFQVYAVKTRHGAGPTNPAGTSFPVFEEISSPGKTFYKWSNDNQVYTEMAQPGLVEVEDGFLVFFAGEAPALDSSKMVPSEESVQSPRNMGWVKIGKNIGAKQVLSDGPVEKGGFYGFRGEWQQQEHRGINWLTDFKEKWLVMAKPKSVRLGANRILLMWEQWHHRDWTEKDCEERAAPDAVSSCKSIVSSGSGDVSLETFVRSEFMVVDDNVSVVRPLWSMEGGIITPQGDAPQVHDGCAVIYTGRTLSIERWTICADSCEPKLGTIAKPTDDPCFEPYPAAPFKCMDGVDAGGGKGYGPTTCPSGEECRKALCYEVPHFCDSTRQYCPKTCGVCSEADDEEVTPEYKAKVDFLNSCHLGSRTFGLPPPAAACVDSGMAPFMMGGRQLSCEEAKAECNRPTVTEDGKADDTAERMAATCAKTCGACGTTTTPPSTTAPVYECTDGTMSNGEPGPANDGSSGSSGPSTTDDGWGSGFMINLAAPAKLTGMWALLFAVALF</sequence>
<feature type="chain" id="PRO_5041401445" description="ShKT domain-containing protein" evidence="2">
    <location>
        <begin position="17"/>
        <end position="779"/>
    </location>
</feature>
<evidence type="ECO:0008006" key="5">
    <source>
        <dbReference type="Google" id="ProtNLM"/>
    </source>
</evidence>
<feature type="compositionally biased region" description="Basic and acidic residues" evidence="1">
    <location>
        <begin position="37"/>
        <end position="49"/>
    </location>
</feature>
<name>A0AA36HMH1_9DINO</name>
<proteinExistence type="predicted"/>
<feature type="signal peptide" evidence="2">
    <location>
        <begin position="1"/>
        <end position="16"/>
    </location>
</feature>
<evidence type="ECO:0000256" key="1">
    <source>
        <dbReference type="SAM" id="MobiDB-lite"/>
    </source>
</evidence>
<evidence type="ECO:0000313" key="4">
    <source>
        <dbReference type="Proteomes" id="UP001178507"/>
    </source>
</evidence>
<organism evidence="3 4">
    <name type="scientific">Effrenium voratum</name>
    <dbReference type="NCBI Taxonomy" id="2562239"/>
    <lineage>
        <taxon>Eukaryota</taxon>
        <taxon>Sar</taxon>
        <taxon>Alveolata</taxon>
        <taxon>Dinophyceae</taxon>
        <taxon>Suessiales</taxon>
        <taxon>Symbiodiniaceae</taxon>
        <taxon>Effrenium</taxon>
    </lineage>
</organism>
<feature type="compositionally biased region" description="Low complexity" evidence="1">
    <location>
        <begin position="737"/>
        <end position="748"/>
    </location>
</feature>
<dbReference type="Proteomes" id="UP001178507">
    <property type="component" value="Unassembled WGS sequence"/>
</dbReference>
<dbReference type="EMBL" id="CAUJNA010000102">
    <property type="protein sequence ID" value="CAJ1371870.1"/>
    <property type="molecule type" value="Genomic_DNA"/>
</dbReference>
<dbReference type="AlphaFoldDB" id="A0AA36HMH1"/>